<dbReference type="InterPro" id="IPR011990">
    <property type="entry name" value="TPR-like_helical_dom_sf"/>
</dbReference>
<gene>
    <name evidence="4" type="ORF">ABL_03332</name>
</gene>
<dbReference type="InterPro" id="IPR053137">
    <property type="entry name" value="NLR-like"/>
</dbReference>
<dbReference type="EMBL" id="BCMY01000004">
    <property type="protein sequence ID" value="GAQ39808.1"/>
    <property type="molecule type" value="Genomic_DNA"/>
</dbReference>
<protein>
    <recommendedName>
        <fullName evidence="6">Nucleoside phosphorylase domain-containing protein</fullName>
    </recommendedName>
</protein>
<reference evidence="5" key="1">
    <citation type="journal article" date="2016" name="Genome Announc.">
        <title>Draft genome sequence of Aspergillus niger strain An76.</title>
        <authorList>
            <person name="Gong W."/>
            <person name="Cheng Z."/>
            <person name="Zhang H."/>
            <person name="Liu L."/>
            <person name="Gao P."/>
            <person name="Wang L."/>
        </authorList>
    </citation>
    <scope>NUCLEOTIDE SEQUENCE [LARGE SCALE GENOMIC DNA]</scope>
    <source>
        <strain evidence="5">An76</strain>
    </source>
</reference>
<dbReference type="FunFam" id="3.40.50.720:FF:000374">
    <property type="entry name" value="3-oxoacyl-(Acyl-carrier-protein) reductase"/>
    <property type="match status" value="1"/>
</dbReference>
<name>A0A100IEJ3_ASPNG</name>
<dbReference type="InterPro" id="IPR035994">
    <property type="entry name" value="Nucleoside_phosphorylase_sf"/>
</dbReference>
<dbReference type="VEuPathDB" id="FungiDB:An07g01850"/>
<dbReference type="InterPro" id="IPR002347">
    <property type="entry name" value="SDR_fam"/>
</dbReference>
<dbReference type="VEuPathDB" id="FungiDB:ATCC64974_44470"/>
<dbReference type="SUPFAM" id="SSF48452">
    <property type="entry name" value="TPR-like"/>
    <property type="match status" value="2"/>
</dbReference>
<dbReference type="VEuPathDB" id="FungiDB:M747DRAFT_334208"/>
<dbReference type="CDD" id="cd05233">
    <property type="entry name" value="SDR_c"/>
    <property type="match status" value="1"/>
</dbReference>
<evidence type="ECO:0000313" key="4">
    <source>
        <dbReference type="EMBL" id="GAQ39808.1"/>
    </source>
</evidence>
<dbReference type="Pfam" id="PF13561">
    <property type="entry name" value="adh_short_C2"/>
    <property type="match status" value="1"/>
</dbReference>
<dbReference type="PANTHER" id="PTHR46082">
    <property type="entry name" value="ATP/GTP-BINDING PROTEIN-RELATED"/>
    <property type="match status" value="1"/>
</dbReference>
<evidence type="ECO:0000256" key="3">
    <source>
        <dbReference type="ARBA" id="ARBA00023002"/>
    </source>
</evidence>
<sequence>MNPSSFEFTLPLHGKLAIVTGASRGIGASIAWELARRGSNICMTYVSPSSVQSITDLRTKITQLPHNPKTWTIQADLSTPTGASDLISELKSHPTTSTPLRIDILVNNAGIEIVNSLTEITIDDYNNVFNLNVRGTMLMTQAVLPYLPPEGHGRIINLSSVGARYDFKGISLYIASKAAIEEFTRAWAAELGGNGTTVNAVAPGPVPSDLLDRIPREIVEAQMASTPVEQRLGTTGEIGSVVAWLAGRDASWITGQVVSARQVHYLPHAEDMTVVTRPPRDRHGFKIAIVCALPREADAVIALLDHHWEDTEEVYSKAPGDPNSYTTGVIGIHNVVVAHMPPTGKGSTGGVATGLRTSFPSIDLTLVVGICGGVPLDADRQRDIFLGDVIFSQGVAEYDFGRQYQSDRHADGEEVRGVPSLSIQSVLRKLETDRHLQHLEEETKIWLQTLQHRPKYKYPGRESDQLFQPSYLHRHREPSTCGECSDENVCADALKASCCDLGCDENNLVSRERTIMCPQTPEGSERTETGPWPAIHMGRMGFGSAAIESGKQHGEIAEREGIIGLEIEGAGAYTSSFFPSFVIKGVCDYADSHKNEVWQDYAAAAAAACTKAFLQHWATDAMSTNVEFGEIMTMIHSGGLLQGQGKPAAAAAVFWKALERMQESQTTGSPIETDTITGLTQALVALNRHAEAEPLLVQSVKSNIRQVGDQESTVAAMRNLAEFYEEWDMSLAAQPLRTKVAQINQRRLGRGSVPACLSQYELGLNLIRQGRHAEARPSLYTNLEYPLEAEDVSHKGNLYRMVNIAGRLADCGIDRCEYLRVAEHMARDAVRLVRPRMETLPYVALSAFRTLGFVYRLLGKAAEAEEQYLESLTIVNGRSQMEWLESDVMVRCSSVLLEQGRYSPALSMASEALGKVQRQAEPLGETVARCRTNLALAYMEMGQYRSAGSLVVDILSKAYEDAWDVEKSTLSSLLGIVSIIEDVAATLSRAGCWQQSQHIYEKTHSILAQLLGTMDMRTLRTSLRLRDTLSLQGNFMDALVLSLECKDRYLQRVRQDTVPERMIMAQLDIGLARAYEGLGDHTTAEALARQALKTITESTDENSPESLRATAILGSILVSQGGPKLMKGSAMQRRVVETWATLTEENSLPALEAIEAVARTCEIQGDKEQLTVWRERASSVKETFEESLSEEEEDRIEYLVGQVFEKWTENSEKVIQEIDRRRTKVFTMMLP</sequence>
<dbReference type="SUPFAM" id="SSF53167">
    <property type="entry name" value="Purine and uridine phosphorylases"/>
    <property type="match status" value="1"/>
</dbReference>
<dbReference type="OMA" id="PERMIMA"/>
<proteinExistence type="inferred from homology"/>
<keyword evidence="2" id="KW-0521">NADP</keyword>
<dbReference type="VEuPathDB" id="FungiDB:M747DRAFT_266010"/>
<dbReference type="InterPro" id="IPR036291">
    <property type="entry name" value="NAD(P)-bd_dom_sf"/>
</dbReference>
<accession>A0A100IEJ3</accession>
<dbReference type="Gene3D" id="1.25.40.10">
    <property type="entry name" value="Tetratricopeptide repeat domain"/>
    <property type="match status" value="3"/>
</dbReference>
<dbReference type="VEuPathDB" id="FungiDB:ASPNIDRAFT2_1104809"/>
<dbReference type="VEuPathDB" id="FungiDB:An07g01830"/>
<dbReference type="OrthoDB" id="1658288at2759"/>
<dbReference type="VEuPathDB" id="FungiDB:ATCC64974_44480"/>
<dbReference type="PRINTS" id="PR00081">
    <property type="entry name" value="GDHRDH"/>
</dbReference>
<dbReference type="GO" id="GO:0009116">
    <property type="term" value="P:nucleoside metabolic process"/>
    <property type="evidence" value="ECO:0007669"/>
    <property type="project" value="InterPro"/>
</dbReference>
<evidence type="ECO:0000256" key="2">
    <source>
        <dbReference type="ARBA" id="ARBA00022857"/>
    </source>
</evidence>
<dbReference type="Gene3D" id="3.40.50.720">
    <property type="entry name" value="NAD(P)-binding Rossmann-like Domain"/>
    <property type="match status" value="1"/>
</dbReference>
<keyword evidence="3" id="KW-0560">Oxidoreductase</keyword>
<evidence type="ECO:0008006" key="6">
    <source>
        <dbReference type="Google" id="ProtNLM"/>
    </source>
</evidence>
<dbReference type="PANTHER" id="PTHR46082:SF6">
    <property type="entry name" value="AAA+ ATPASE DOMAIN-CONTAINING PROTEIN-RELATED"/>
    <property type="match status" value="1"/>
</dbReference>
<comment type="caution">
    <text evidence="4">The sequence shown here is derived from an EMBL/GenBank/DDBJ whole genome shotgun (WGS) entry which is preliminary data.</text>
</comment>
<dbReference type="Proteomes" id="UP000068243">
    <property type="component" value="Unassembled WGS sequence"/>
</dbReference>
<organism evidence="4 5">
    <name type="scientific">Aspergillus niger</name>
    <dbReference type="NCBI Taxonomy" id="5061"/>
    <lineage>
        <taxon>Eukaryota</taxon>
        <taxon>Fungi</taxon>
        <taxon>Dikarya</taxon>
        <taxon>Ascomycota</taxon>
        <taxon>Pezizomycotina</taxon>
        <taxon>Eurotiomycetes</taxon>
        <taxon>Eurotiomycetidae</taxon>
        <taxon>Eurotiales</taxon>
        <taxon>Aspergillaceae</taxon>
        <taxon>Aspergillus</taxon>
        <taxon>Aspergillus subgen. Circumdati</taxon>
    </lineage>
</organism>
<dbReference type="SUPFAM" id="SSF51735">
    <property type="entry name" value="NAD(P)-binding Rossmann-fold domains"/>
    <property type="match status" value="1"/>
</dbReference>
<dbReference type="PRINTS" id="PR00080">
    <property type="entry name" value="SDRFAMILY"/>
</dbReference>
<evidence type="ECO:0000256" key="1">
    <source>
        <dbReference type="ARBA" id="ARBA00006484"/>
    </source>
</evidence>
<dbReference type="AlphaFoldDB" id="A0A100IEJ3"/>
<dbReference type="Gene3D" id="3.40.50.1580">
    <property type="entry name" value="Nucleoside phosphorylase domain"/>
    <property type="match status" value="1"/>
</dbReference>
<dbReference type="VEuPathDB" id="FungiDB:ASPNIDRAFT2_1134485"/>
<evidence type="ECO:0000313" key="5">
    <source>
        <dbReference type="Proteomes" id="UP000068243"/>
    </source>
</evidence>
<dbReference type="GO" id="GO:0016491">
    <property type="term" value="F:oxidoreductase activity"/>
    <property type="evidence" value="ECO:0007669"/>
    <property type="project" value="UniProtKB-KW"/>
</dbReference>
<comment type="similarity">
    <text evidence="1">Belongs to the short-chain dehydrogenases/reductases (SDR) family.</text>
</comment>